<accession>A0ABT8RBN8</accession>
<comment type="caution">
    <text evidence="1">The sequence shown here is derived from an EMBL/GenBank/DDBJ whole genome shotgun (WGS) entry which is preliminary data.</text>
</comment>
<organism evidence="1 2">
    <name type="scientific">Rhodocytophaga aerolata</name>
    <dbReference type="NCBI Taxonomy" id="455078"/>
    <lineage>
        <taxon>Bacteria</taxon>
        <taxon>Pseudomonadati</taxon>
        <taxon>Bacteroidota</taxon>
        <taxon>Cytophagia</taxon>
        <taxon>Cytophagales</taxon>
        <taxon>Rhodocytophagaceae</taxon>
        <taxon>Rhodocytophaga</taxon>
    </lineage>
</organism>
<sequence>MDTVISEDLYTQLLAFTHQLLKSHKWPRGKQSDSYAKGMQVDDYVQESISQHLMNPELYDPSKGSLVNYLKYYILRRLISNDLKSSENKSTVNLSFWGAQDESDDSDWYFESLMPFVCANFDDELDYQLILAEIHTKLANDTLALLVFNLIREKGYKRREVMEEAELSENDFDNAMKRLNRILDKIAKKYNINQTL</sequence>
<keyword evidence="2" id="KW-1185">Reference proteome</keyword>
<dbReference type="EMBL" id="JAUKPO010000020">
    <property type="protein sequence ID" value="MDO1449512.1"/>
    <property type="molecule type" value="Genomic_DNA"/>
</dbReference>
<dbReference type="Proteomes" id="UP001168528">
    <property type="component" value="Unassembled WGS sequence"/>
</dbReference>
<evidence type="ECO:0008006" key="3">
    <source>
        <dbReference type="Google" id="ProtNLM"/>
    </source>
</evidence>
<protein>
    <recommendedName>
        <fullName evidence="3">Sigma-70 family RNA polymerase sigma factor</fullName>
    </recommendedName>
</protein>
<evidence type="ECO:0000313" key="1">
    <source>
        <dbReference type="EMBL" id="MDO1449512.1"/>
    </source>
</evidence>
<name>A0ABT8RBN8_9BACT</name>
<proteinExistence type="predicted"/>
<gene>
    <name evidence="1" type="ORF">Q0590_24765</name>
</gene>
<evidence type="ECO:0000313" key="2">
    <source>
        <dbReference type="Proteomes" id="UP001168528"/>
    </source>
</evidence>
<reference evidence="1" key="1">
    <citation type="submission" date="2023-07" db="EMBL/GenBank/DDBJ databases">
        <title>The genome sequence of Rhodocytophaga aerolata KACC 12507.</title>
        <authorList>
            <person name="Zhang X."/>
        </authorList>
    </citation>
    <scope>NUCLEOTIDE SEQUENCE</scope>
    <source>
        <strain evidence="1">KACC 12507</strain>
    </source>
</reference>
<dbReference type="RefSeq" id="WP_302040316.1">
    <property type="nucleotide sequence ID" value="NZ_JAUKPO010000020.1"/>
</dbReference>